<reference evidence="1 2" key="1">
    <citation type="submission" date="2009-05" db="EMBL/GenBank/DDBJ databases">
        <authorList>
            <person name="Setubal J.C."/>
            <person name="Boyle S."/>
            <person name="Crasta O.R."/>
            <person name="Gillespie J.J."/>
            <person name="Kenyon R.W."/>
            <person name="Lu J."/>
            <person name="Mane S."/>
            <person name="Nagrani S."/>
            <person name="Shallom J.M."/>
            <person name="Shallom S."/>
            <person name="Shukla M."/>
            <person name="Snyder E.E."/>
            <person name="Sobral B.W."/>
            <person name="Wattam A.R."/>
            <person name="Will R."/>
            <person name="Williams K."/>
            <person name="Yoo H."/>
            <person name="Munk C."/>
            <person name="Tapia R."/>
            <person name="Green L."/>
            <person name="Rogers Y."/>
            <person name="Detter J.C."/>
            <person name="Bruce D."/>
            <person name="Brettin T.S."/>
            <person name="Tsolis R."/>
        </authorList>
    </citation>
    <scope>NUCLEOTIDE SEQUENCE [LARGE SCALE GENOMIC DNA]</scope>
    <source>
        <strain evidence="1 2">LMG 3301</strain>
    </source>
</reference>
<gene>
    <name evidence="1" type="ORF">OINT_2001110</name>
</gene>
<dbReference type="HOGENOM" id="CLU_2396742_0_0_5"/>
<protein>
    <submittedName>
        <fullName evidence="1">Uncharacterized protein</fullName>
    </submittedName>
</protein>
<accession>C4WNG3</accession>
<proteinExistence type="predicted"/>
<dbReference type="EMBL" id="ACQA01000002">
    <property type="protein sequence ID" value="EEQ93918.1"/>
    <property type="molecule type" value="Genomic_DNA"/>
</dbReference>
<organism evidence="1 2">
    <name type="scientific">Brucella intermedia LMG 3301</name>
    <dbReference type="NCBI Taxonomy" id="641118"/>
    <lineage>
        <taxon>Bacteria</taxon>
        <taxon>Pseudomonadati</taxon>
        <taxon>Pseudomonadota</taxon>
        <taxon>Alphaproteobacteria</taxon>
        <taxon>Hyphomicrobiales</taxon>
        <taxon>Brucellaceae</taxon>
        <taxon>Brucella/Ochrobactrum group</taxon>
        <taxon>Brucella</taxon>
    </lineage>
</organism>
<dbReference type="AlphaFoldDB" id="C4WNG3"/>
<sequence length="93" mass="10229">MVPTHNSLLLKNAESASRVSAASVPDEFYGGTSTRAGSLLSATFVIRSLLYYDCAFARPLSIECRYPWEDVFWHHEVGPPSNCPTSYASVDDV</sequence>
<comment type="caution">
    <text evidence="1">The sequence shown here is derived from an EMBL/GenBank/DDBJ whole genome shotgun (WGS) entry which is preliminary data.</text>
</comment>
<evidence type="ECO:0000313" key="2">
    <source>
        <dbReference type="Proteomes" id="UP000004386"/>
    </source>
</evidence>
<name>C4WNG3_9HYPH</name>
<dbReference type="Proteomes" id="UP000004386">
    <property type="component" value="Unassembled WGS sequence"/>
</dbReference>
<evidence type="ECO:0000313" key="1">
    <source>
        <dbReference type="EMBL" id="EEQ93918.1"/>
    </source>
</evidence>